<dbReference type="EMBL" id="JAAEHK010000002">
    <property type="protein sequence ID" value="NDL69272.1"/>
    <property type="molecule type" value="Genomic_DNA"/>
</dbReference>
<proteinExistence type="predicted"/>
<organism evidence="2 3">
    <name type="scientific">Vreelandella alkaliphila</name>
    <dbReference type="NCBI Taxonomy" id="272774"/>
    <lineage>
        <taxon>Bacteria</taxon>
        <taxon>Pseudomonadati</taxon>
        <taxon>Pseudomonadota</taxon>
        <taxon>Gammaproteobacteria</taxon>
        <taxon>Oceanospirillales</taxon>
        <taxon>Halomonadaceae</taxon>
        <taxon>Vreelandella</taxon>
    </lineage>
</organism>
<evidence type="ECO:0000313" key="2">
    <source>
        <dbReference type="EMBL" id="NDL69272.1"/>
    </source>
</evidence>
<name>A0A7C9NQ00_9GAMM</name>
<keyword evidence="1" id="KW-0472">Membrane</keyword>
<gene>
    <name evidence="2" type="ORF">GPL32_01955</name>
</gene>
<feature type="transmembrane region" description="Helical" evidence="1">
    <location>
        <begin position="12"/>
        <end position="33"/>
    </location>
</feature>
<keyword evidence="1" id="KW-0812">Transmembrane</keyword>
<protein>
    <recommendedName>
        <fullName evidence="4">Transmembrane protein</fullName>
    </recommendedName>
</protein>
<comment type="caution">
    <text evidence="2">The sequence shown here is derived from an EMBL/GenBank/DDBJ whole genome shotgun (WGS) entry which is preliminary data.</text>
</comment>
<dbReference type="RefSeq" id="WP_162217225.1">
    <property type="nucleotide sequence ID" value="NZ_JAAEHK010000002.1"/>
</dbReference>
<accession>A0A7C9NQ00</accession>
<sequence>MQHARYQRLKLIMIFVIFALPMVTAWGMVQWGIGIPAAYTAHGSVKVDVPSLSEWPLVAPPENDQQTWTLAFDCSSDCLLRRDELWRLHRALGRDAPRLQRLRVGGTEEALPGETISEWQHQPVWHEAQAIWLMDPVGRPALAFSEHADAADILQDIRHLFKVNPQ</sequence>
<evidence type="ECO:0008006" key="4">
    <source>
        <dbReference type="Google" id="ProtNLM"/>
    </source>
</evidence>
<dbReference type="Proteomes" id="UP000480312">
    <property type="component" value="Unassembled WGS sequence"/>
</dbReference>
<evidence type="ECO:0000256" key="1">
    <source>
        <dbReference type="SAM" id="Phobius"/>
    </source>
</evidence>
<dbReference type="AlphaFoldDB" id="A0A7C9NQ00"/>
<reference evidence="2 3" key="1">
    <citation type="submission" date="2020-01" db="EMBL/GenBank/DDBJ databases">
        <title>Whole genome sequencing of Halomonas alkaliphila strain LS44.</title>
        <authorList>
            <person name="Kumar S."/>
            <person name="Paul D."/>
            <person name="Shouche Y."/>
            <person name="Suryavanshi M.V."/>
        </authorList>
    </citation>
    <scope>NUCLEOTIDE SEQUENCE [LARGE SCALE GENOMIC DNA]</scope>
    <source>
        <strain evidence="2 3">LS44</strain>
    </source>
</reference>
<dbReference type="OrthoDB" id="9785445at2"/>
<keyword evidence="1" id="KW-1133">Transmembrane helix</keyword>
<evidence type="ECO:0000313" key="3">
    <source>
        <dbReference type="Proteomes" id="UP000480312"/>
    </source>
</evidence>